<dbReference type="PANTHER" id="PTHR33202:SF8">
    <property type="entry name" value="PEROXIDE-RESPONSIVE REPRESSOR PERR"/>
    <property type="match status" value="1"/>
</dbReference>
<dbReference type="InterPro" id="IPR036390">
    <property type="entry name" value="WH_DNA-bd_sf"/>
</dbReference>
<organism evidence="9 10">
    <name type="scientific">Clostridium tarantellae</name>
    <dbReference type="NCBI Taxonomy" id="39493"/>
    <lineage>
        <taxon>Bacteria</taxon>
        <taxon>Bacillati</taxon>
        <taxon>Bacillota</taxon>
        <taxon>Clostridia</taxon>
        <taxon>Eubacteriales</taxon>
        <taxon>Clostridiaceae</taxon>
        <taxon>Clostridium</taxon>
    </lineage>
</organism>
<dbReference type="GO" id="GO:0008270">
    <property type="term" value="F:zinc ion binding"/>
    <property type="evidence" value="ECO:0007669"/>
    <property type="project" value="TreeGrafter"/>
</dbReference>
<keyword evidence="5" id="KW-0238">DNA-binding</keyword>
<dbReference type="InterPro" id="IPR036388">
    <property type="entry name" value="WH-like_DNA-bd_sf"/>
</dbReference>
<feature type="binding site" evidence="7">
    <location>
        <position position="91"/>
    </location>
    <ligand>
        <name>Zn(2+)</name>
        <dbReference type="ChEBI" id="CHEBI:29105"/>
    </ligand>
</feature>
<feature type="binding site" evidence="8">
    <location>
        <position position="85"/>
    </location>
    <ligand>
        <name>Fe cation</name>
        <dbReference type="ChEBI" id="CHEBI:24875"/>
    </ligand>
</feature>
<evidence type="ECO:0000313" key="9">
    <source>
        <dbReference type="EMBL" id="MPQ44047.1"/>
    </source>
</evidence>
<protein>
    <submittedName>
        <fullName evidence="9">Transcriptional repressor</fullName>
    </submittedName>
</protein>
<dbReference type="OrthoDB" id="8659436at2"/>
<sequence length="136" mass="16021">MNTIDILKEKDIKITKGRIDIYNILINVENGITADYIYMECKKQKKNLNLSTIYRTLELFQEKDLIEKFDLGEGKNSYSIKKNFHKHKLECNICHKEIEVPCPMHQIEEMLKNQTGFKLTEHKLVLKGLCKDCDDK</sequence>
<feature type="binding site" evidence="8">
    <location>
        <position position="122"/>
    </location>
    <ligand>
        <name>Fe cation</name>
        <dbReference type="ChEBI" id="CHEBI:24875"/>
    </ligand>
</feature>
<keyword evidence="2" id="KW-0678">Repressor</keyword>
<name>A0A6I1MPI9_9CLOT</name>
<dbReference type="GO" id="GO:0045892">
    <property type="term" value="P:negative regulation of DNA-templated transcription"/>
    <property type="evidence" value="ECO:0007669"/>
    <property type="project" value="TreeGrafter"/>
</dbReference>
<feature type="binding site" evidence="7">
    <location>
        <position position="130"/>
    </location>
    <ligand>
        <name>Zn(2+)</name>
        <dbReference type="ChEBI" id="CHEBI:29105"/>
    </ligand>
</feature>
<dbReference type="CDD" id="cd07153">
    <property type="entry name" value="Fur_like"/>
    <property type="match status" value="1"/>
</dbReference>
<dbReference type="EMBL" id="WHJC01000140">
    <property type="protein sequence ID" value="MPQ44047.1"/>
    <property type="molecule type" value="Genomic_DNA"/>
</dbReference>
<keyword evidence="3 7" id="KW-0862">Zinc</keyword>
<dbReference type="PANTHER" id="PTHR33202">
    <property type="entry name" value="ZINC UPTAKE REGULATION PROTEIN"/>
    <property type="match status" value="1"/>
</dbReference>
<keyword evidence="6" id="KW-0804">Transcription</keyword>
<dbReference type="Pfam" id="PF01475">
    <property type="entry name" value="FUR"/>
    <property type="match status" value="1"/>
</dbReference>
<keyword evidence="4" id="KW-0805">Transcription regulation</keyword>
<comment type="similarity">
    <text evidence="1">Belongs to the Fur family.</text>
</comment>
<dbReference type="Gene3D" id="3.30.1490.190">
    <property type="match status" value="1"/>
</dbReference>
<dbReference type="GO" id="GO:0000976">
    <property type="term" value="F:transcription cis-regulatory region binding"/>
    <property type="evidence" value="ECO:0007669"/>
    <property type="project" value="TreeGrafter"/>
</dbReference>
<accession>A0A6I1MPI9</accession>
<dbReference type="RefSeq" id="WP_152890172.1">
    <property type="nucleotide sequence ID" value="NZ_WHJC01000140.1"/>
</dbReference>
<feature type="binding site" evidence="7">
    <location>
        <position position="133"/>
    </location>
    <ligand>
        <name>Zn(2+)</name>
        <dbReference type="ChEBI" id="CHEBI:29105"/>
    </ligand>
</feature>
<keyword evidence="7" id="KW-0479">Metal-binding</keyword>
<comment type="cofactor">
    <cofactor evidence="8">
        <name>Mn(2+)</name>
        <dbReference type="ChEBI" id="CHEBI:29035"/>
    </cofactor>
    <cofactor evidence="8">
        <name>Fe(2+)</name>
        <dbReference type="ChEBI" id="CHEBI:29033"/>
    </cofactor>
    <text evidence="8">Binds 1 Mn(2+) or Fe(2+) ion per subunit.</text>
</comment>
<comment type="cofactor">
    <cofactor evidence="7">
        <name>Zn(2+)</name>
        <dbReference type="ChEBI" id="CHEBI:29105"/>
    </cofactor>
    <text evidence="7">Binds 1 zinc ion per subunit.</text>
</comment>
<evidence type="ECO:0000313" key="10">
    <source>
        <dbReference type="Proteomes" id="UP000430345"/>
    </source>
</evidence>
<dbReference type="Gene3D" id="1.10.10.10">
    <property type="entry name" value="Winged helix-like DNA-binding domain superfamily/Winged helix DNA-binding domain"/>
    <property type="match status" value="1"/>
</dbReference>
<keyword evidence="8" id="KW-0408">Iron</keyword>
<feature type="binding site" evidence="7">
    <location>
        <position position="94"/>
    </location>
    <ligand>
        <name>Zn(2+)</name>
        <dbReference type="ChEBI" id="CHEBI:29105"/>
    </ligand>
</feature>
<evidence type="ECO:0000256" key="7">
    <source>
        <dbReference type="PIRSR" id="PIRSR602481-1"/>
    </source>
</evidence>
<reference evidence="9 10" key="1">
    <citation type="submission" date="2019-10" db="EMBL/GenBank/DDBJ databases">
        <title>The Genome Sequence of Clostridium tarantellae Isolated from Fish Brain.</title>
        <authorList>
            <person name="Bano L."/>
            <person name="Kiel M."/>
            <person name="Sales G."/>
            <person name="Doxey A.C."/>
            <person name="Mansfield M.J."/>
            <person name="Schiavone M."/>
            <person name="Rossetto O."/>
            <person name="Pirazzini M."/>
            <person name="Dobrindt U."/>
            <person name="Montecucco C."/>
        </authorList>
    </citation>
    <scope>NUCLEOTIDE SEQUENCE [LARGE SCALE GENOMIC DNA]</scope>
    <source>
        <strain evidence="9 10">DSM 3997</strain>
    </source>
</reference>
<dbReference type="AlphaFoldDB" id="A0A6I1MPI9"/>
<evidence type="ECO:0000256" key="3">
    <source>
        <dbReference type="ARBA" id="ARBA00022833"/>
    </source>
</evidence>
<dbReference type="InterPro" id="IPR043135">
    <property type="entry name" value="Fur_C"/>
</dbReference>
<evidence type="ECO:0000256" key="2">
    <source>
        <dbReference type="ARBA" id="ARBA00022491"/>
    </source>
</evidence>
<dbReference type="InterPro" id="IPR002481">
    <property type="entry name" value="FUR"/>
</dbReference>
<gene>
    <name evidence="9" type="ORF">GBZ86_09765</name>
</gene>
<evidence type="ECO:0000256" key="5">
    <source>
        <dbReference type="ARBA" id="ARBA00023125"/>
    </source>
</evidence>
<dbReference type="SUPFAM" id="SSF46785">
    <property type="entry name" value="Winged helix' DNA-binding domain"/>
    <property type="match status" value="1"/>
</dbReference>
<dbReference type="GO" id="GO:0003700">
    <property type="term" value="F:DNA-binding transcription factor activity"/>
    <property type="evidence" value="ECO:0007669"/>
    <property type="project" value="InterPro"/>
</dbReference>
<proteinExistence type="inferred from homology"/>
<evidence type="ECO:0000256" key="1">
    <source>
        <dbReference type="ARBA" id="ARBA00007957"/>
    </source>
</evidence>
<dbReference type="Proteomes" id="UP000430345">
    <property type="component" value="Unassembled WGS sequence"/>
</dbReference>
<evidence type="ECO:0000256" key="8">
    <source>
        <dbReference type="PIRSR" id="PIRSR602481-2"/>
    </source>
</evidence>
<comment type="caution">
    <text evidence="9">The sequence shown here is derived from an EMBL/GenBank/DDBJ whole genome shotgun (WGS) entry which is preliminary data.</text>
</comment>
<dbReference type="GO" id="GO:1900376">
    <property type="term" value="P:regulation of secondary metabolite biosynthetic process"/>
    <property type="evidence" value="ECO:0007669"/>
    <property type="project" value="TreeGrafter"/>
</dbReference>
<evidence type="ECO:0000256" key="6">
    <source>
        <dbReference type="ARBA" id="ARBA00023163"/>
    </source>
</evidence>
<keyword evidence="10" id="KW-1185">Reference proteome</keyword>
<evidence type="ECO:0000256" key="4">
    <source>
        <dbReference type="ARBA" id="ARBA00023015"/>
    </source>
</evidence>